<dbReference type="PANTHER" id="PTHR21581">
    <property type="entry name" value="D-ALANYL-D-ALANINE CARBOXYPEPTIDASE"/>
    <property type="match status" value="1"/>
</dbReference>
<dbReference type="InterPro" id="IPR011990">
    <property type="entry name" value="TPR-like_helical_dom_sf"/>
</dbReference>
<dbReference type="SUPFAM" id="SSF48452">
    <property type="entry name" value="TPR-like"/>
    <property type="match status" value="1"/>
</dbReference>
<evidence type="ECO:0008006" key="3">
    <source>
        <dbReference type="Google" id="ProtNLM"/>
    </source>
</evidence>
<dbReference type="EMBL" id="AUSU01001083">
    <property type="protein sequence ID" value="EPS71876.1"/>
    <property type="molecule type" value="Genomic_DNA"/>
</dbReference>
<protein>
    <recommendedName>
        <fullName evidence="3">Trafficking protein particle complex subunit 12</fullName>
    </recommendedName>
</protein>
<reference evidence="1 2" key="1">
    <citation type="journal article" date="2013" name="BMC Genomics">
        <title>The miniature genome of a carnivorous plant Genlisea aurea contains a low number of genes and short non-coding sequences.</title>
        <authorList>
            <person name="Leushkin E.V."/>
            <person name="Sutormin R.A."/>
            <person name="Nabieva E.R."/>
            <person name="Penin A.A."/>
            <person name="Kondrashov A.S."/>
            <person name="Logacheva M.D."/>
        </authorList>
    </citation>
    <scope>NUCLEOTIDE SEQUENCE [LARGE SCALE GENOMIC DNA]</scope>
</reference>
<dbReference type="AlphaFoldDB" id="S8D3A6"/>
<keyword evidence="2" id="KW-1185">Reference proteome</keyword>
<evidence type="ECO:0000313" key="1">
    <source>
        <dbReference type="EMBL" id="EPS71876.1"/>
    </source>
</evidence>
<dbReference type="Proteomes" id="UP000015453">
    <property type="component" value="Unassembled WGS sequence"/>
</dbReference>
<proteinExistence type="predicted"/>
<comment type="caution">
    <text evidence="1">The sequence shown here is derived from an EMBL/GenBank/DDBJ whole genome shotgun (WGS) entry which is preliminary data.</text>
</comment>
<gene>
    <name evidence="1" type="ORF">M569_02884</name>
</gene>
<dbReference type="PANTHER" id="PTHR21581:SF6">
    <property type="entry name" value="TRAFFICKING PROTEIN PARTICLE COMPLEX SUBUNIT 12"/>
    <property type="match status" value="1"/>
</dbReference>
<sequence>NPLNSHCLELPELQELACRGSWRTIIDKVARARSLSLLSKPHEHLIYLVFNLLSLFKLRRFPEAQEELQTVEDDLDSERYLYESYPDQYPDHSPGSMVPFALRWLHAYLPFTLGNRQLSLDRLYSLLRFTRGKKSKSPETSSDIWKKREAFVLNTIISHHLNQKEYGLCLSLLRAEINETNDPLLISKLGYIQMQYGDLEGGKRSFDLAEKMVMEKENPDAGLRNLVGRHAALMHLVEKDYVGAIREYESCIERDDSDVVAINNKAICLMYLRDLSDSIKLLENTLERIPTIALNETLVVNLCSMYELAYVNHGDVKKTLGNWILRVAPDDFDTSSTRI</sequence>
<dbReference type="Gene3D" id="1.25.40.10">
    <property type="entry name" value="Tetratricopeptide repeat domain"/>
    <property type="match status" value="1"/>
</dbReference>
<accession>S8D3A6</accession>
<evidence type="ECO:0000313" key="2">
    <source>
        <dbReference type="Proteomes" id="UP000015453"/>
    </source>
</evidence>
<feature type="non-terminal residue" evidence="1">
    <location>
        <position position="1"/>
    </location>
</feature>
<dbReference type="OrthoDB" id="428342at2759"/>
<name>S8D3A6_9LAMI</name>
<organism evidence="1 2">
    <name type="scientific">Genlisea aurea</name>
    <dbReference type="NCBI Taxonomy" id="192259"/>
    <lineage>
        <taxon>Eukaryota</taxon>
        <taxon>Viridiplantae</taxon>
        <taxon>Streptophyta</taxon>
        <taxon>Embryophyta</taxon>
        <taxon>Tracheophyta</taxon>
        <taxon>Spermatophyta</taxon>
        <taxon>Magnoliopsida</taxon>
        <taxon>eudicotyledons</taxon>
        <taxon>Gunneridae</taxon>
        <taxon>Pentapetalae</taxon>
        <taxon>asterids</taxon>
        <taxon>lamiids</taxon>
        <taxon>Lamiales</taxon>
        <taxon>Lentibulariaceae</taxon>
        <taxon>Genlisea</taxon>
    </lineage>
</organism>